<dbReference type="Gene3D" id="3.40.50.11110">
    <property type="entry name" value="Sialyltransferase, C-terminal GT-B Rossman nucleotide-binding domain"/>
    <property type="match status" value="1"/>
</dbReference>
<dbReference type="EMBL" id="CP014782">
    <property type="protein sequence ID" value="AQS35372.1"/>
    <property type="molecule type" value="Genomic_DNA"/>
</dbReference>
<evidence type="ECO:0000313" key="1">
    <source>
        <dbReference type="EMBL" id="AQS35372.1"/>
    </source>
</evidence>
<dbReference type="Pfam" id="PF11477">
    <property type="entry name" value="PM0188"/>
    <property type="match status" value="1"/>
</dbReference>
<protein>
    <submittedName>
        <fullName evidence="1">Uncharacterized protein</fullName>
    </submittedName>
</protein>
<dbReference type="InterPro" id="IPR021574">
    <property type="entry name" value="PM0188"/>
</dbReference>
<keyword evidence="2" id="KW-1185">Reference proteome</keyword>
<dbReference type="Proteomes" id="UP000189545">
    <property type="component" value="Chromosome"/>
</dbReference>
<name>A0A1S6HIM6_9GAMM</name>
<sequence>MINFKPESVQCYQENSFMFIGVDSTTASSDFQIRVISDSLADKGVIPAIGKINLVFKGHPFADFNHEIIDAHKMQEMDSKIPFETLIMAEILPQKIGGMESSLYFSLPENYKIEYIVFEGTADDIEKNALAQIILHFNVITPQQIFFLTSSGNLFTCSI</sequence>
<organism evidence="1 2">
    <name type="scientific">Shewanella psychrophila</name>
    <dbReference type="NCBI Taxonomy" id="225848"/>
    <lineage>
        <taxon>Bacteria</taxon>
        <taxon>Pseudomonadati</taxon>
        <taxon>Pseudomonadota</taxon>
        <taxon>Gammaproteobacteria</taxon>
        <taxon>Alteromonadales</taxon>
        <taxon>Shewanellaceae</taxon>
        <taxon>Shewanella</taxon>
    </lineage>
</organism>
<proteinExistence type="predicted"/>
<dbReference type="AlphaFoldDB" id="A0A1S6HIM6"/>
<dbReference type="STRING" id="225848.Sps_00152"/>
<dbReference type="SUPFAM" id="SSF53756">
    <property type="entry name" value="UDP-Glycosyltransferase/glycogen phosphorylase"/>
    <property type="match status" value="1"/>
</dbReference>
<gene>
    <name evidence="1" type="ORF">Sps_00152</name>
</gene>
<evidence type="ECO:0000313" key="2">
    <source>
        <dbReference type="Proteomes" id="UP000189545"/>
    </source>
</evidence>
<reference evidence="1 2" key="1">
    <citation type="submission" date="2016-03" db="EMBL/GenBank/DDBJ databases">
        <title>Complete genome sequence of Shewanella psychrophila WP2, a deep sea bacterium isolated from west Pacific sediment.</title>
        <authorList>
            <person name="Xu G."/>
            <person name="Jian H."/>
        </authorList>
    </citation>
    <scope>NUCLEOTIDE SEQUENCE [LARGE SCALE GENOMIC DNA]</scope>
    <source>
        <strain evidence="1 2">WP2</strain>
    </source>
</reference>
<accession>A0A1S6HIM6</accession>
<dbReference type="KEGG" id="spsw:Sps_00152"/>